<evidence type="ECO:0000259" key="1">
    <source>
        <dbReference type="Pfam" id="PF01863"/>
    </source>
</evidence>
<dbReference type="AlphaFoldDB" id="A0A2H1EBB1"/>
<feature type="domain" description="YgjP-like metallopeptidase" evidence="1">
    <location>
        <begin position="26"/>
        <end position="233"/>
    </location>
</feature>
<gene>
    <name evidence="2" type="ORF">MARIT_2304</name>
</gene>
<organism evidence="2 3">
    <name type="scientific">Tenacibaculum maritimum NCIMB 2154</name>
    <dbReference type="NCBI Taxonomy" id="1349785"/>
    <lineage>
        <taxon>Bacteria</taxon>
        <taxon>Pseudomonadati</taxon>
        <taxon>Bacteroidota</taxon>
        <taxon>Flavobacteriia</taxon>
        <taxon>Flavobacteriales</taxon>
        <taxon>Flavobacteriaceae</taxon>
        <taxon>Tenacibaculum</taxon>
    </lineage>
</organism>
<dbReference type="Proteomes" id="UP000231564">
    <property type="component" value="Chromosome MARIT"/>
</dbReference>
<evidence type="ECO:0000313" key="3">
    <source>
        <dbReference type="Proteomes" id="UP000231564"/>
    </source>
</evidence>
<evidence type="ECO:0000313" key="2">
    <source>
        <dbReference type="EMBL" id="SFZ83863.1"/>
    </source>
</evidence>
<sequence>MSISIETIKIANFQIEVLRKNIANMYLAVHPPTGSIRLSVPQQTAPEVVRLFAISKLGKIKQHIKSFAGQSRETPRTYVSGESHYIQGKRVLLHVIIEEKGKNRIEFNRVKRLDFYVKATTTRAQKATLMKEWYRSQLKKQIPVLLAKWEPIIGVQCHDWSIKQMSTKWGSCNIEAKRIWLNLELAKKPKTCLEYVIVHELVHLLERHHNDRFVFYMDTFMPKWRMHRNTLNSLPLAPYEGGY</sequence>
<name>A0A2H1EBB1_9FLAO</name>
<dbReference type="CDD" id="cd07344">
    <property type="entry name" value="M48_yhfN_like"/>
    <property type="match status" value="1"/>
</dbReference>
<dbReference type="PANTHER" id="PTHR30399">
    <property type="entry name" value="UNCHARACTERIZED PROTEIN YGJP"/>
    <property type="match status" value="1"/>
</dbReference>
<keyword evidence="3" id="KW-1185">Reference proteome</keyword>
<dbReference type="OrthoDB" id="9811177at2"/>
<protein>
    <recommendedName>
        <fullName evidence="1">YgjP-like metallopeptidase domain-containing protein</fullName>
    </recommendedName>
</protein>
<dbReference type="Gene3D" id="3.30.2010.10">
    <property type="entry name" value="Metalloproteases ('zincins'), catalytic domain"/>
    <property type="match status" value="1"/>
</dbReference>
<dbReference type="InterPro" id="IPR002725">
    <property type="entry name" value="YgjP-like_metallopeptidase"/>
</dbReference>
<dbReference type="Pfam" id="PF01863">
    <property type="entry name" value="YgjP-like"/>
    <property type="match status" value="1"/>
</dbReference>
<dbReference type="KEGG" id="tmar:MARIT_2304"/>
<dbReference type="GeneID" id="47723777"/>
<proteinExistence type="predicted"/>
<dbReference type="EMBL" id="LT634361">
    <property type="protein sequence ID" value="SFZ83863.1"/>
    <property type="molecule type" value="Genomic_DNA"/>
</dbReference>
<accession>A0A2H1EBB1</accession>
<dbReference type="STRING" id="1349785.GCA_000509405_02169"/>
<dbReference type="InterPro" id="IPR053136">
    <property type="entry name" value="UTP_pyrophosphatase-like"/>
</dbReference>
<dbReference type="RefSeq" id="WP_024740671.1">
    <property type="nucleotide sequence ID" value="NZ_BAUG01000009.1"/>
</dbReference>
<dbReference type="PANTHER" id="PTHR30399:SF1">
    <property type="entry name" value="UTP PYROPHOSPHATASE"/>
    <property type="match status" value="1"/>
</dbReference>
<reference evidence="2 3" key="1">
    <citation type="submission" date="2016-11" db="EMBL/GenBank/DDBJ databases">
        <authorList>
            <person name="Jaros S."/>
            <person name="Januszkiewicz K."/>
            <person name="Wedrychowicz H."/>
        </authorList>
    </citation>
    <scope>NUCLEOTIDE SEQUENCE [LARGE SCALE GENOMIC DNA]</scope>
    <source>
        <strain evidence="2">NCIMB 2154T</strain>
    </source>
</reference>